<dbReference type="RefSeq" id="WP_394834782.1">
    <property type="nucleotide sequence ID" value="NZ_CP089929.1"/>
</dbReference>
<name>A0ABZ2L462_9BACT</name>
<sequence>MNLRAISPVLAELSIPPGPTAFGVHTSGIAPVHDVGSHGAPHWRFQQPMSPDDGWTMETLPGGRLLSAGTLPESLEWAYLQWAEGSRAESGAGVLQALPPGEYLLARSNLAPRRAPQVLLGNERVPSPANTLVLHDGQPFFAMLIGPDAAAPPRTTHPLIGLVALNYVGESHWTGALFFDTLAPEEPPTRDGDLVLVIPRTGELVLDAMASFSTEARRTRDLATWRDTGAYQLAKVLTGM</sequence>
<proteinExistence type="predicted"/>
<keyword evidence="2" id="KW-1185">Reference proteome</keyword>
<dbReference type="Proteomes" id="UP001374803">
    <property type="component" value="Chromosome"/>
</dbReference>
<evidence type="ECO:0000313" key="2">
    <source>
        <dbReference type="Proteomes" id="UP001374803"/>
    </source>
</evidence>
<dbReference type="EMBL" id="CP089983">
    <property type="protein sequence ID" value="WXB05140.1"/>
    <property type="molecule type" value="Genomic_DNA"/>
</dbReference>
<organism evidence="1 2">
    <name type="scientific">Pendulispora rubella</name>
    <dbReference type="NCBI Taxonomy" id="2741070"/>
    <lineage>
        <taxon>Bacteria</taxon>
        <taxon>Pseudomonadati</taxon>
        <taxon>Myxococcota</taxon>
        <taxon>Myxococcia</taxon>
        <taxon>Myxococcales</taxon>
        <taxon>Sorangiineae</taxon>
        <taxon>Pendulisporaceae</taxon>
        <taxon>Pendulispora</taxon>
    </lineage>
</organism>
<reference evidence="1" key="1">
    <citation type="submission" date="2021-12" db="EMBL/GenBank/DDBJ databases">
        <title>Discovery of the Pendulisporaceae a myxobacterial family with distinct sporulation behavior and unique specialized metabolism.</title>
        <authorList>
            <person name="Garcia R."/>
            <person name="Popoff A."/>
            <person name="Bader C.D."/>
            <person name="Loehr J."/>
            <person name="Walesch S."/>
            <person name="Walt C."/>
            <person name="Boldt J."/>
            <person name="Bunk B."/>
            <person name="Haeckl F.J.F.P.J."/>
            <person name="Gunesch A.P."/>
            <person name="Birkelbach J."/>
            <person name="Nuebel U."/>
            <person name="Pietschmann T."/>
            <person name="Bach T."/>
            <person name="Mueller R."/>
        </authorList>
    </citation>
    <scope>NUCLEOTIDE SEQUENCE</scope>
    <source>
        <strain evidence="1">MSr11367</strain>
    </source>
</reference>
<evidence type="ECO:0000313" key="1">
    <source>
        <dbReference type="EMBL" id="WXB05140.1"/>
    </source>
</evidence>
<protein>
    <submittedName>
        <fullName evidence="1">Uncharacterized protein</fullName>
    </submittedName>
</protein>
<gene>
    <name evidence="1" type="ORF">LVJ94_50630</name>
</gene>
<accession>A0ABZ2L462</accession>